<dbReference type="InterPro" id="IPR013222">
    <property type="entry name" value="Glyco_hyd_98_carb-bd"/>
</dbReference>
<feature type="domain" description="Glycosyl hydrolase family 98 putative carbohydrate-binding module" evidence="2">
    <location>
        <begin position="327"/>
        <end position="432"/>
    </location>
</feature>
<dbReference type="Gene3D" id="2.60.120.1060">
    <property type="entry name" value="NPCBM/NEW2 domain"/>
    <property type="match status" value="1"/>
</dbReference>
<evidence type="ECO:0000313" key="3">
    <source>
        <dbReference type="EMBL" id="HIR89798.1"/>
    </source>
</evidence>
<organism evidence="3 4">
    <name type="scientific">Candidatus Fimimorpha faecalis</name>
    <dbReference type="NCBI Taxonomy" id="2840824"/>
    <lineage>
        <taxon>Bacteria</taxon>
        <taxon>Bacillati</taxon>
        <taxon>Bacillota</taxon>
        <taxon>Clostridia</taxon>
        <taxon>Eubacteriales</taxon>
        <taxon>Candidatus Fimimorpha</taxon>
    </lineage>
</organism>
<evidence type="ECO:0000256" key="1">
    <source>
        <dbReference type="SAM" id="Phobius"/>
    </source>
</evidence>
<dbReference type="EMBL" id="DVHN01000180">
    <property type="protein sequence ID" value="HIR89798.1"/>
    <property type="molecule type" value="Genomic_DNA"/>
</dbReference>
<dbReference type="SUPFAM" id="SSF49785">
    <property type="entry name" value="Galactose-binding domain-like"/>
    <property type="match status" value="1"/>
</dbReference>
<gene>
    <name evidence="3" type="ORF">IAC96_12710</name>
</gene>
<keyword evidence="1" id="KW-0812">Transmembrane</keyword>
<reference evidence="3" key="1">
    <citation type="submission" date="2020-10" db="EMBL/GenBank/DDBJ databases">
        <authorList>
            <person name="Gilroy R."/>
        </authorList>
    </citation>
    <scope>NUCLEOTIDE SEQUENCE</scope>
    <source>
        <strain evidence="3">ChiW13-3771</strain>
    </source>
</reference>
<dbReference type="InterPro" id="IPR038637">
    <property type="entry name" value="NPCBM_sf"/>
</dbReference>
<evidence type="ECO:0000259" key="2">
    <source>
        <dbReference type="Pfam" id="PF08305"/>
    </source>
</evidence>
<feature type="transmembrane region" description="Helical" evidence="1">
    <location>
        <begin position="6"/>
        <end position="27"/>
    </location>
</feature>
<comment type="caution">
    <text evidence="3">The sequence shown here is derived from an EMBL/GenBank/DDBJ whole genome shotgun (WGS) entry which is preliminary data.</text>
</comment>
<dbReference type="Pfam" id="PF08305">
    <property type="entry name" value="NPCBM"/>
    <property type="match status" value="1"/>
</dbReference>
<sequence length="445" mass="50975">MNKKKVIAIVIAIILVATAIVIGVLFFKTYRRNQSIQEVINLVENEKIEDAIEIVNEDLGGNDEESLKQQLKEYIESIQNQFLDGTLEYTIAETRIQAIEKMGLFEEGEFSELHEKMKIVNESNINFRNGQEAVNNKQYANALRDLKKVMKEDKNYEAAQSMIETVIASYKEEIEKEVEALVEKKNYEEVFSLIEEGLGILENDTDLSALMSKYKDEYVAEEIKQAEALAAEENYEDAIKQIQNASEFVEDENFTNELDSLKEKYENWAITKAKQMAEQWQYEEAVDLLTSVNVIVNSDNLKTTIEEYKQHQKVELYDMTIIDSESMELEDGAVLDTYGNEYTKAYVYYDSSAFSLHNIKGNYRRFTATVAPSKDMSSNTIVYFEFYGGTTKDDLKLIGKTEQFGKTSEAISIEVDVTGCKLLEIRKYKATGSYSNAYLTNAYLQ</sequence>
<keyword evidence="1" id="KW-0472">Membrane</keyword>
<protein>
    <submittedName>
        <fullName evidence="3">NPCBM/NEW2 domain-containing protein</fullName>
    </submittedName>
</protein>
<dbReference type="Proteomes" id="UP000824201">
    <property type="component" value="Unassembled WGS sequence"/>
</dbReference>
<dbReference type="InterPro" id="IPR008979">
    <property type="entry name" value="Galactose-bd-like_sf"/>
</dbReference>
<name>A0A9D1EH30_9FIRM</name>
<reference evidence="3" key="2">
    <citation type="journal article" date="2021" name="PeerJ">
        <title>Extensive microbial diversity within the chicken gut microbiome revealed by metagenomics and culture.</title>
        <authorList>
            <person name="Gilroy R."/>
            <person name="Ravi A."/>
            <person name="Getino M."/>
            <person name="Pursley I."/>
            <person name="Horton D.L."/>
            <person name="Alikhan N.F."/>
            <person name="Baker D."/>
            <person name="Gharbi K."/>
            <person name="Hall N."/>
            <person name="Watson M."/>
            <person name="Adriaenssens E.M."/>
            <person name="Foster-Nyarko E."/>
            <person name="Jarju S."/>
            <person name="Secka A."/>
            <person name="Antonio M."/>
            <person name="Oren A."/>
            <person name="Chaudhuri R.R."/>
            <person name="La Ragione R."/>
            <person name="Hildebrand F."/>
            <person name="Pallen M.J."/>
        </authorList>
    </citation>
    <scope>NUCLEOTIDE SEQUENCE</scope>
    <source>
        <strain evidence="3">ChiW13-3771</strain>
    </source>
</reference>
<keyword evidence="1" id="KW-1133">Transmembrane helix</keyword>
<evidence type="ECO:0000313" key="4">
    <source>
        <dbReference type="Proteomes" id="UP000824201"/>
    </source>
</evidence>
<accession>A0A9D1EH30</accession>
<dbReference type="AlphaFoldDB" id="A0A9D1EH30"/>
<proteinExistence type="predicted"/>